<keyword evidence="1" id="KW-0732">Signal</keyword>
<dbReference type="RefSeq" id="WP_121284037.1">
    <property type="nucleotide sequence ID" value="NZ_RCCK01000011.1"/>
</dbReference>
<accession>A0A497Y668</accession>
<reference evidence="3 5" key="2">
    <citation type="submission" date="2019-03" db="EMBL/GenBank/DDBJ databases">
        <authorList>
            <person name="He R.-H."/>
        </authorList>
    </citation>
    <scope>NUCLEOTIDE SEQUENCE [LARGE SCALE GENOMIC DNA]</scope>
    <source>
        <strain evidence="3 5">DSM 19624</strain>
    </source>
</reference>
<dbReference type="EMBL" id="RCCK01000011">
    <property type="protein sequence ID" value="RLJ77275.1"/>
    <property type="molecule type" value="Genomic_DNA"/>
</dbReference>
<dbReference type="Proteomes" id="UP000297429">
    <property type="component" value="Unassembled WGS sequence"/>
</dbReference>
<evidence type="ECO:0008006" key="6">
    <source>
        <dbReference type="Google" id="ProtNLM"/>
    </source>
</evidence>
<dbReference type="EMBL" id="SOPX01000001">
    <property type="protein sequence ID" value="TFB33500.1"/>
    <property type="molecule type" value="Genomic_DNA"/>
</dbReference>
<protein>
    <recommendedName>
        <fullName evidence="6">Lipoprotein</fullName>
    </recommendedName>
</protein>
<dbReference type="Proteomes" id="UP000273898">
    <property type="component" value="Unassembled WGS sequence"/>
</dbReference>
<name>A0A497Y668_9SPHI</name>
<gene>
    <name evidence="2" type="ORF">BCL90_2358</name>
    <name evidence="3" type="ORF">E3V97_05485</name>
</gene>
<comment type="caution">
    <text evidence="2">The sequence shown here is derived from an EMBL/GenBank/DDBJ whole genome shotgun (WGS) entry which is preliminary data.</text>
</comment>
<keyword evidence="5" id="KW-1185">Reference proteome</keyword>
<dbReference type="OrthoDB" id="708444at2"/>
<organism evidence="2 4">
    <name type="scientific">Pedobacter alluvionis</name>
    <dbReference type="NCBI Taxonomy" id="475253"/>
    <lineage>
        <taxon>Bacteria</taxon>
        <taxon>Pseudomonadati</taxon>
        <taxon>Bacteroidota</taxon>
        <taxon>Sphingobacteriia</taxon>
        <taxon>Sphingobacteriales</taxon>
        <taxon>Sphingobacteriaceae</taxon>
        <taxon>Pedobacter</taxon>
    </lineage>
</organism>
<dbReference type="AlphaFoldDB" id="A0A497Y668"/>
<sequence>MKLFFISMLFITIACACKFAEDGKNSGNKSVKPTLKIRYLHEKDPDFNLLNNSIVNIGKGKTKLLIDVRTKSLEHYIFAFKENIIKISNYGGDSVDVYGLDNKPVRKDYVEPVSDTTKMLSAFIIKEQNNKYIKKCTFQDSGSELYYPTFEYKYCLADDIDNDGQPEFYLTYFGESDGLDAKPLKVITYYHFEKVKATAYYPAGNEEDEYYIDYDKNWKTLPKIIQKKVNHILESRKSETKL</sequence>
<dbReference type="PROSITE" id="PS51257">
    <property type="entry name" value="PROKAR_LIPOPROTEIN"/>
    <property type="match status" value="1"/>
</dbReference>
<evidence type="ECO:0000313" key="4">
    <source>
        <dbReference type="Proteomes" id="UP000273898"/>
    </source>
</evidence>
<evidence type="ECO:0000313" key="5">
    <source>
        <dbReference type="Proteomes" id="UP000297429"/>
    </source>
</evidence>
<feature type="chain" id="PRO_5044605756" description="Lipoprotein" evidence="1">
    <location>
        <begin position="17"/>
        <end position="242"/>
    </location>
</feature>
<proteinExistence type="predicted"/>
<evidence type="ECO:0000256" key="1">
    <source>
        <dbReference type="SAM" id="SignalP"/>
    </source>
</evidence>
<evidence type="ECO:0000313" key="2">
    <source>
        <dbReference type="EMBL" id="RLJ77275.1"/>
    </source>
</evidence>
<feature type="signal peptide" evidence="1">
    <location>
        <begin position="1"/>
        <end position="16"/>
    </location>
</feature>
<reference evidence="2 4" key="1">
    <citation type="submission" date="2018-10" db="EMBL/GenBank/DDBJ databases">
        <title>Genomic Encyclopedia of Archaeal and Bacterial Type Strains, Phase II (KMG-II): from individual species to whole genera.</title>
        <authorList>
            <person name="Goeker M."/>
        </authorList>
    </citation>
    <scope>NUCLEOTIDE SEQUENCE [LARGE SCALE GENOMIC DNA]</scope>
    <source>
        <strain evidence="2 4">DSM 19624</strain>
    </source>
</reference>
<evidence type="ECO:0000313" key="3">
    <source>
        <dbReference type="EMBL" id="TFB33500.1"/>
    </source>
</evidence>